<name>A0BRJ6_PARTE</name>
<dbReference type="OrthoDB" id="295165at2759"/>
<dbReference type="Proteomes" id="UP000000600">
    <property type="component" value="Unassembled WGS sequence"/>
</dbReference>
<dbReference type="InParanoid" id="A0BRJ6"/>
<evidence type="ECO:0000313" key="1">
    <source>
        <dbReference type="EMBL" id="CAK61163.1"/>
    </source>
</evidence>
<dbReference type="HOGENOM" id="CLU_995570_0_0_1"/>
<keyword evidence="2" id="KW-1185">Reference proteome</keyword>
<dbReference type="GeneID" id="5014344"/>
<accession>A0BRJ6</accession>
<organism evidence="1 2">
    <name type="scientific">Paramecium tetraurelia</name>
    <dbReference type="NCBI Taxonomy" id="5888"/>
    <lineage>
        <taxon>Eukaryota</taxon>
        <taxon>Sar</taxon>
        <taxon>Alveolata</taxon>
        <taxon>Ciliophora</taxon>
        <taxon>Intramacronucleata</taxon>
        <taxon>Oligohymenophorea</taxon>
        <taxon>Peniculida</taxon>
        <taxon>Parameciidae</taxon>
        <taxon>Paramecium</taxon>
    </lineage>
</organism>
<gene>
    <name evidence="1" type="ORF">GSPATT00031394001</name>
</gene>
<dbReference type="EMBL" id="CT868012">
    <property type="protein sequence ID" value="CAK61163.1"/>
    <property type="molecule type" value="Genomic_DNA"/>
</dbReference>
<dbReference type="OMA" id="DTVPKIN"/>
<dbReference type="RefSeq" id="XP_001428561.1">
    <property type="nucleotide sequence ID" value="XM_001428524.1"/>
</dbReference>
<reference evidence="1 2" key="1">
    <citation type="journal article" date="2006" name="Nature">
        <title>Global trends of whole-genome duplications revealed by the ciliate Paramecium tetraurelia.</title>
        <authorList>
            <consortium name="Genoscope"/>
            <person name="Aury J.-M."/>
            <person name="Jaillon O."/>
            <person name="Duret L."/>
            <person name="Noel B."/>
            <person name="Jubin C."/>
            <person name="Porcel B.M."/>
            <person name="Segurens B."/>
            <person name="Daubin V."/>
            <person name="Anthouard V."/>
            <person name="Aiach N."/>
            <person name="Arnaiz O."/>
            <person name="Billaut A."/>
            <person name="Beisson J."/>
            <person name="Blanc I."/>
            <person name="Bouhouche K."/>
            <person name="Camara F."/>
            <person name="Duharcourt S."/>
            <person name="Guigo R."/>
            <person name="Gogendeau D."/>
            <person name="Katinka M."/>
            <person name="Keller A.-M."/>
            <person name="Kissmehl R."/>
            <person name="Klotz C."/>
            <person name="Koll F."/>
            <person name="Le Moue A."/>
            <person name="Lepere C."/>
            <person name="Malinsky S."/>
            <person name="Nowacki M."/>
            <person name="Nowak J.K."/>
            <person name="Plattner H."/>
            <person name="Poulain J."/>
            <person name="Ruiz F."/>
            <person name="Serrano V."/>
            <person name="Zagulski M."/>
            <person name="Dessen P."/>
            <person name="Betermier M."/>
            <person name="Weissenbach J."/>
            <person name="Scarpelli C."/>
            <person name="Schachter V."/>
            <person name="Sperling L."/>
            <person name="Meyer E."/>
            <person name="Cohen J."/>
            <person name="Wincker P."/>
        </authorList>
    </citation>
    <scope>NUCLEOTIDE SEQUENCE [LARGE SCALE GENOMIC DNA]</scope>
    <source>
        <strain evidence="1 2">Stock d4-2</strain>
    </source>
</reference>
<dbReference type="KEGG" id="ptm:GSPATT00031394001"/>
<evidence type="ECO:0000313" key="2">
    <source>
        <dbReference type="Proteomes" id="UP000000600"/>
    </source>
</evidence>
<dbReference type="AlphaFoldDB" id="A0BRJ6"/>
<protein>
    <submittedName>
        <fullName evidence="1">Uncharacterized protein</fullName>
    </submittedName>
</protein>
<sequence>MIEPYNHDSDIFDDEVEHPVSFCSLKAHFKDDIKMRLQDHQLNECDVQDLNQKMNQLTLNKCNFKTDIRRHQKLAKKGQQFLNNEKYTQNDSNQLQATLKQRQQAIQLSCADQMTLMDTVPKINFIREMKDSTKQDATLDLRIDLKTQSHNAFDIRKLRNGLCPSPINRLSAKNHSKPSQRSQDHDSNLDLSFNYTVQIASSGSIKYQDNKFEQQQCQKSTIKLKHNHQSVKIKTQQQQVHSQRSSQLSLLQIDKEGFRGRSLSSVSTPKSILKNPQYQNSVLDIINQIKIQGRPCFSSLNLIDSTPKKLQQNLYSSAKRVKFCLTKQQARRENIYN</sequence>
<proteinExistence type="predicted"/>